<evidence type="ECO:0000256" key="2">
    <source>
        <dbReference type="SAM" id="SignalP"/>
    </source>
</evidence>
<feature type="region of interest" description="Disordered" evidence="1">
    <location>
        <begin position="212"/>
        <end position="241"/>
    </location>
</feature>
<evidence type="ECO:0000313" key="4">
    <source>
        <dbReference type="Proteomes" id="UP000321393"/>
    </source>
</evidence>
<feature type="compositionally biased region" description="Basic and acidic residues" evidence="1">
    <location>
        <begin position="230"/>
        <end position="241"/>
    </location>
</feature>
<protein>
    <submittedName>
        <fullName evidence="3">Retrotransposon protein</fullName>
    </submittedName>
</protein>
<evidence type="ECO:0000256" key="1">
    <source>
        <dbReference type="SAM" id="MobiDB-lite"/>
    </source>
</evidence>
<feature type="chain" id="PRO_5023043620" evidence="2">
    <location>
        <begin position="25"/>
        <end position="393"/>
    </location>
</feature>
<gene>
    <name evidence="3" type="ORF">E6C27_scaffold112G00100</name>
</gene>
<dbReference type="AlphaFoldDB" id="A0A5A7SZF0"/>
<feature type="compositionally biased region" description="Basic and acidic residues" evidence="1">
    <location>
        <begin position="81"/>
        <end position="95"/>
    </location>
</feature>
<name>A0A5A7SZF0_CUCMM</name>
<feature type="region of interest" description="Disordered" evidence="1">
    <location>
        <begin position="81"/>
        <end position="101"/>
    </location>
</feature>
<dbReference type="EMBL" id="SSTE01019870">
    <property type="protein sequence ID" value="KAA0036023.1"/>
    <property type="molecule type" value="Genomic_DNA"/>
</dbReference>
<reference evidence="3 4" key="1">
    <citation type="submission" date="2019-08" db="EMBL/GenBank/DDBJ databases">
        <title>Draft genome sequences of two oriental melons (Cucumis melo L. var makuwa).</title>
        <authorList>
            <person name="Kwon S.-Y."/>
        </authorList>
    </citation>
    <scope>NUCLEOTIDE SEQUENCE [LARGE SCALE GENOMIC DNA]</scope>
    <source>
        <strain evidence="4">cv. SW 3</strain>
        <tissue evidence="3">Leaf</tissue>
    </source>
</reference>
<sequence>MKSSHFSLLVVFCCCSLWIFPAHCEELNLNKLESEPRKLGVITRAMAQRVLEERTEGTEKEVVGLKEMMLEMKKSMDRLTEEMRENHSYKKREESGTSDGSVMKLKGKMEEFDGTDEGTQGTLDRSKYKKLEMPMFLGENPKSWVYRAKQFFEINNLPATEKVKVAVVSFGQDELALQAEVISRHPQTLEQCMHEAQLVNDRNLALRLAREELGLPKPKNGEGTNSKSKGGSDKEGHKKTEFQMKQVTIPIKGRYHQNEPPIKRLSDAEFRARLDKGLCFRKAKRKNIHPKRMGEELVELKHLVLTEGAEVELKTITSISSKGTMKLKGEAADGSHSLWRYNWGWNPMQRSRDMLTVAEFHWYYESPLAILNYDVLGGRKTSGSQGGFDAYQG</sequence>
<keyword evidence="2" id="KW-0732">Signal</keyword>
<dbReference type="Proteomes" id="UP000321393">
    <property type="component" value="Unassembled WGS sequence"/>
</dbReference>
<comment type="caution">
    <text evidence="3">The sequence shown here is derived from an EMBL/GenBank/DDBJ whole genome shotgun (WGS) entry which is preliminary data.</text>
</comment>
<dbReference type="OrthoDB" id="1938922at2759"/>
<feature type="signal peptide" evidence="2">
    <location>
        <begin position="1"/>
        <end position="24"/>
    </location>
</feature>
<evidence type="ECO:0000313" key="3">
    <source>
        <dbReference type="EMBL" id="KAA0036023.1"/>
    </source>
</evidence>
<accession>A0A5A7SZF0</accession>
<proteinExistence type="predicted"/>
<organism evidence="3 4">
    <name type="scientific">Cucumis melo var. makuwa</name>
    <name type="common">Oriental melon</name>
    <dbReference type="NCBI Taxonomy" id="1194695"/>
    <lineage>
        <taxon>Eukaryota</taxon>
        <taxon>Viridiplantae</taxon>
        <taxon>Streptophyta</taxon>
        <taxon>Embryophyta</taxon>
        <taxon>Tracheophyta</taxon>
        <taxon>Spermatophyta</taxon>
        <taxon>Magnoliopsida</taxon>
        <taxon>eudicotyledons</taxon>
        <taxon>Gunneridae</taxon>
        <taxon>Pentapetalae</taxon>
        <taxon>rosids</taxon>
        <taxon>fabids</taxon>
        <taxon>Cucurbitales</taxon>
        <taxon>Cucurbitaceae</taxon>
        <taxon>Benincaseae</taxon>
        <taxon>Cucumis</taxon>
    </lineage>
</organism>